<dbReference type="EC" id="2.4.1.18" evidence="3"/>
<accession>S0NHA1</accession>
<name>S0NHA1_9ENTE</name>
<dbReference type="HOGENOM" id="CLU_011131_2_2_9"/>
<comment type="caution">
    <text evidence="8">The sequence shown here is derived from an EMBL/GenBank/DDBJ whole genome shotgun (WGS) entry which is preliminary data.</text>
</comment>
<dbReference type="InterPro" id="IPR006047">
    <property type="entry name" value="GH13_cat_dom"/>
</dbReference>
<dbReference type="GO" id="GO:0003844">
    <property type="term" value="F:1,4-alpha-glucan branching enzyme activity"/>
    <property type="evidence" value="ECO:0007669"/>
    <property type="project" value="UniProtKB-EC"/>
</dbReference>
<dbReference type="Proteomes" id="UP000014136">
    <property type="component" value="Unassembled WGS sequence"/>
</dbReference>
<evidence type="ECO:0000256" key="4">
    <source>
        <dbReference type="ARBA" id="ARBA00022676"/>
    </source>
</evidence>
<dbReference type="eggNOG" id="COG0296">
    <property type="taxonomic scope" value="Bacteria"/>
</dbReference>
<comment type="similarity">
    <text evidence="2">Belongs to the glycosyl hydrolase 13 family. GlgB subfamily.</text>
</comment>
<dbReference type="InterPro" id="IPR014756">
    <property type="entry name" value="Ig_E-set"/>
</dbReference>
<dbReference type="STRING" id="41997.RV16_GL000686"/>
<sequence length="657" mass="76125">MNEKILEIDPFLKPYVSDIRLRNKNYVDTKKRLLTKEKKLSNFANGHHYFGFHKQKDGWVYREWAPNAKKIALIGDFNQWNRTSHFLQSIGDGVWEIKLTKKDKLVHGSKVRIEITTEKDTFERIPTYCKRVVQKKETVDFDGEVWAPETAFVWTDQDFKRNQDEPVLIYESHVGMAGIKEGISTFQDYIEIVLPRVKKLGYNTIQLMAIAEHPYYGSFGYQVSNFFAVSSKFGTPEELKLLIDTAHQMGISVLLDIVHSHAATNVVEGLAEFDGTEIQYFYSGKRGTHPEWGSKLFNYGKTEVIHFLLSNVKYWLEEYHFDGFRFDAVTSMLYHHHGLGVAFDNYDKYFSTNTDTEAVTYLQLAAEIAKEVDPDCILIAEDMSGMPGMCLPIEIGGIGFDYRLGMGVPDFWIKTLKNMSDYDWNLGSIWYELTQRRPQEKVVGYCESHDQALVGDKTIMFRLADQEMYWKMDVFSQSDIIDRAIALHKMIRLITCTCAGEGYLNFMGNEFGHPEWIDFPNPDNDWSYSKARRRWDLAEDTNLRYRFLQSFDHAMIQLVKENNLLATPSQLLFHHEDHKLLAYQKGAYVFVYNFHPVAQHTVTLQIEKASTAEVVLHSDWQRFGGYLNAENPETIVITNNKLTIPINRRAVAVYKIS</sequence>
<dbReference type="Gene3D" id="2.60.40.10">
    <property type="entry name" value="Immunoglobulins"/>
    <property type="match status" value="1"/>
</dbReference>
<dbReference type="Gene3D" id="2.60.40.1180">
    <property type="entry name" value="Golgi alpha-mannosidase II"/>
    <property type="match status" value="1"/>
</dbReference>
<proteinExistence type="inferred from homology"/>
<dbReference type="PIRSF" id="PIRSF000463">
    <property type="entry name" value="GlgB"/>
    <property type="match status" value="1"/>
</dbReference>
<dbReference type="GO" id="GO:0005978">
    <property type="term" value="P:glycogen biosynthetic process"/>
    <property type="evidence" value="ECO:0007669"/>
    <property type="project" value="InterPro"/>
</dbReference>
<dbReference type="InterPro" id="IPR013783">
    <property type="entry name" value="Ig-like_fold"/>
</dbReference>
<dbReference type="GO" id="GO:0004553">
    <property type="term" value="F:hydrolase activity, hydrolyzing O-glycosyl compounds"/>
    <property type="evidence" value="ECO:0007669"/>
    <property type="project" value="InterPro"/>
</dbReference>
<evidence type="ECO:0000313" key="9">
    <source>
        <dbReference type="Proteomes" id="UP000014136"/>
    </source>
</evidence>
<comment type="catalytic activity">
    <reaction evidence="1">
        <text>Transfers a segment of a (1-&gt;4)-alpha-D-glucan chain to a primary hydroxy group in a similar glucan chain.</text>
        <dbReference type="EC" id="2.4.1.18"/>
    </reaction>
</comment>
<dbReference type="FunFam" id="3.20.20.80:FF:000001">
    <property type="entry name" value="1,4-alpha-glucan branching enzyme"/>
    <property type="match status" value="1"/>
</dbReference>
<evidence type="ECO:0000256" key="1">
    <source>
        <dbReference type="ARBA" id="ARBA00000826"/>
    </source>
</evidence>
<dbReference type="Pfam" id="PF02806">
    <property type="entry name" value="Alpha-amylase_C"/>
    <property type="match status" value="1"/>
</dbReference>
<feature type="active site" description="Nucleophile" evidence="6">
    <location>
        <position position="327"/>
    </location>
</feature>
<evidence type="ECO:0000256" key="3">
    <source>
        <dbReference type="ARBA" id="ARBA00012541"/>
    </source>
</evidence>
<dbReference type="SUPFAM" id="SSF51445">
    <property type="entry name" value="(Trans)glycosidases"/>
    <property type="match status" value="1"/>
</dbReference>
<feature type="domain" description="Glycosyl hydrolase family 13 catalytic" evidence="7">
    <location>
        <begin position="186"/>
        <end position="544"/>
    </location>
</feature>
<dbReference type="InterPro" id="IPR017853">
    <property type="entry name" value="GH"/>
</dbReference>
<dbReference type="AlphaFoldDB" id="S0NHA1"/>
<dbReference type="CDD" id="cd02854">
    <property type="entry name" value="E_set_GBE_euk_N"/>
    <property type="match status" value="1"/>
</dbReference>
<dbReference type="GO" id="GO:0043169">
    <property type="term" value="F:cation binding"/>
    <property type="evidence" value="ECO:0007669"/>
    <property type="project" value="InterPro"/>
</dbReference>
<evidence type="ECO:0000313" key="8">
    <source>
        <dbReference type="EMBL" id="EOT27902.1"/>
    </source>
</evidence>
<keyword evidence="5" id="KW-0808">Transferase</keyword>
<dbReference type="CDD" id="cd11321">
    <property type="entry name" value="AmyAc_bac_euk_BE"/>
    <property type="match status" value="1"/>
</dbReference>
<dbReference type="Gene3D" id="3.20.20.80">
    <property type="entry name" value="Glycosidases"/>
    <property type="match status" value="1"/>
</dbReference>
<dbReference type="SUPFAM" id="SSF81296">
    <property type="entry name" value="E set domains"/>
    <property type="match status" value="1"/>
</dbReference>
<dbReference type="OrthoDB" id="9761875at2"/>
<dbReference type="EMBL" id="AHYT01000009">
    <property type="protein sequence ID" value="EOT27902.1"/>
    <property type="molecule type" value="Genomic_DNA"/>
</dbReference>
<dbReference type="InterPro" id="IPR006048">
    <property type="entry name" value="A-amylase/branching_C"/>
</dbReference>
<organism evidence="8 9">
    <name type="scientific">Enterococcus saccharolyticus subsp. saccharolyticus ATCC 43076</name>
    <dbReference type="NCBI Taxonomy" id="1139996"/>
    <lineage>
        <taxon>Bacteria</taxon>
        <taxon>Bacillati</taxon>
        <taxon>Bacillota</taxon>
        <taxon>Bacilli</taxon>
        <taxon>Lactobacillales</taxon>
        <taxon>Enterococcaceae</taxon>
        <taxon>Enterococcus</taxon>
    </lineage>
</organism>
<dbReference type="PANTHER" id="PTHR43651:SF3">
    <property type="entry name" value="1,4-ALPHA-GLUCAN-BRANCHING ENZYME"/>
    <property type="match status" value="1"/>
</dbReference>
<evidence type="ECO:0000256" key="6">
    <source>
        <dbReference type="PIRSR" id="PIRSR000463-1"/>
    </source>
</evidence>
<dbReference type="RefSeq" id="WP_016175588.1">
    <property type="nucleotide sequence ID" value="NZ_KE136389.1"/>
</dbReference>
<dbReference type="InterPro" id="IPR013780">
    <property type="entry name" value="Glyco_hydro_b"/>
</dbReference>
<dbReference type="GO" id="GO:0005737">
    <property type="term" value="C:cytoplasm"/>
    <property type="evidence" value="ECO:0007669"/>
    <property type="project" value="TreeGrafter"/>
</dbReference>
<dbReference type="PATRIC" id="fig|1139996.3.peg.1789"/>
<dbReference type="SMART" id="SM00642">
    <property type="entry name" value="Aamy"/>
    <property type="match status" value="1"/>
</dbReference>
<gene>
    <name evidence="8" type="ORF">OMQ_01816</name>
</gene>
<keyword evidence="4" id="KW-0328">Glycosyltransferase</keyword>
<dbReference type="Pfam" id="PF00128">
    <property type="entry name" value="Alpha-amylase"/>
    <property type="match status" value="1"/>
</dbReference>
<dbReference type="SUPFAM" id="SSF51011">
    <property type="entry name" value="Glycosyl hydrolase domain"/>
    <property type="match status" value="1"/>
</dbReference>
<dbReference type="InterPro" id="IPR004193">
    <property type="entry name" value="Glyco_hydro_13_N"/>
</dbReference>
<evidence type="ECO:0000256" key="2">
    <source>
        <dbReference type="ARBA" id="ARBA00009000"/>
    </source>
</evidence>
<dbReference type="Pfam" id="PF02922">
    <property type="entry name" value="CBM_48"/>
    <property type="match status" value="1"/>
</dbReference>
<protein>
    <recommendedName>
        <fullName evidence="3">1,4-alpha-glucan branching enzyme</fullName>
        <ecNumber evidence="3">2.4.1.18</ecNumber>
    </recommendedName>
</protein>
<feature type="active site" description="Proton donor" evidence="6">
    <location>
        <position position="381"/>
    </location>
</feature>
<evidence type="ECO:0000256" key="5">
    <source>
        <dbReference type="ARBA" id="ARBA00022679"/>
    </source>
</evidence>
<keyword evidence="9" id="KW-1185">Reference proteome</keyword>
<dbReference type="PANTHER" id="PTHR43651">
    <property type="entry name" value="1,4-ALPHA-GLUCAN-BRANCHING ENZYME"/>
    <property type="match status" value="1"/>
</dbReference>
<reference evidence="8 9" key="1">
    <citation type="submission" date="2013-03" db="EMBL/GenBank/DDBJ databases">
        <title>The Genome Sequence of Enterococcus saccharolyticus ATCC_43076 (Illumina only assembly).</title>
        <authorList>
            <consortium name="The Broad Institute Genomics Platform"/>
            <consortium name="The Broad Institute Genome Sequencing Center for Infectious Disease"/>
            <person name="Earl A."/>
            <person name="Russ C."/>
            <person name="Gilmore M."/>
            <person name="Surin D."/>
            <person name="Walker B."/>
            <person name="Young S."/>
            <person name="Zeng Q."/>
            <person name="Gargeya S."/>
            <person name="Fitzgerald M."/>
            <person name="Haas B."/>
            <person name="Abouelleil A."/>
            <person name="Allen A.W."/>
            <person name="Alvarado L."/>
            <person name="Arachchi H.M."/>
            <person name="Berlin A.M."/>
            <person name="Chapman S.B."/>
            <person name="Gainer-Dewar J."/>
            <person name="Goldberg J."/>
            <person name="Griggs A."/>
            <person name="Gujja S."/>
            <person name="Hansen M."/>
            <person name="Howarth C."/>
            <person name="Imamovic A."/>
            <person name="Ireland A."/>
            <person name="Larimer J."/>
            <person name="McCowan C."/>
            <person name="Murphy C."/>
            <person name="Pearson M."/>
            <person name="Poon T.W."/>
            <person name="Priest M."/>
            <person name="Roberts A."/>
            <person name="Saif S."/>
            <person name="Shea T."/>
            <person name="Sisk P."/>
            <person name="Sykes S."/>
            <person name="Wortman J."/>
            <person name="Nusbaum C."/>
            <person name="Birren B."/>
        </authorList>
    </citation>
    <scope>NUCLEOTIDE SEQUENCE [LARGE SCALE GENOMIC DNA]</scope>
    <source>
        <strain evidence="8 9">ATCC 43076</strain>
    </source>
</reference>
<dbReference type="InterPro" id="IPR037439">
    <property type="entry name" value="Branching_enzy"/>
</dbReference>
<evidence type="ECO:0000259" key="7">
    <source>
        <dbReference type="SMART" id="SM00642"/>
    </source>
</evidence>